<evidence type="ECO:0000256" key="4">
    <source>
        <dbReference type="ARBA" id="ARBA00022475"/>
    </source>
</evidence>
<reference evidence="11 13" key="2">
    <citation type="submission" date="2019-03" db="EMBL/GenBank/DDBJ databases">
        <title>Reclassification of Micrococcus aloeverae and Micrococcus yunnanensis as later heterotypic synonyms of Micrococcus luteus.</title>
        <authorList>
            <person name="Huang C.-H."/>
        </authorList>
    </citation>
    <scope>NUCLEOTIDE SEQUENCE [LARGE SCALE GENOMIC DNA]</scope>
    <source>
        <strain evidence="11 13">BCRC 12151</strain>
    </source>
</reference>
<keyword evidence="3" id="KW-0813">Transport</keyword>
<feature type="transmembrane region" description="Helical" evidence="8">
    <location>
        <begin position="324"/>
        <end position="344"/>
    </location>
</feature>
<organism evidence="10 12">
    <name type="scientific">Micrococcus lylae</name>
    <dbReference type="NCBI Taxonomy" id="1273"/>
    <lineage>
        <taxon>Bacteria</taxon>
        <taxon>Bacillati</taxon>
        <taxon>Actinomycetota</taxon>
        <taxon>Actinomycetes</taxon>
        <taxon>Micrococcales</taxon>
        <taxon>Micrococcaceae</taxon>
        <taxon>Micrococcus</taxon>
    </lineage>
</organism>
<feature type="transmembrane region" description="Helical" evidence="8">
    <location>
        <begin position="356"/>
        <end position="375"/>
    </location>
</feature>
<keyword evidence="6 8" id="KW-1133">Transmembrane helix</keyword>
<evidence type="ECO:0000313" key="13">
    <source>
        <dbReference type="Proteomes" id="UP000297477"/>
    </source>
</evidence>
<dbReference type="PANTHER" id="PTHR43271:SF1">
    <property type="entry name" value="INNER MEMBRANE TRANSPORT PROTEIN YNFM"/>
    <property type="match status" value="1"/>
</dbReference>
<evidence type="ECO:0000313" key="12">
    <source>
        <dbReference type="Proteomes" id="UP000196230"/>
    </source>
</evidence>
<evidence type="ECO:0000256" key="2">
    <source>
        <dbReference type="ARBA" id="ARBA00008335"/>
    </source>
</evidence>
<feature type="domain" description="Major facilitator superfamily (MFS) profile" evidence="9">
    <location>
        <begin position="24"/>
        <end position="410"/>
    </location>
</feature>
<evidence type="ECO:0000256" key="3">
    <source>
        <dbReference type="ARBA" id="ARBA00022448"/>
    </source>
</evidence>
<feature type="transmembrane region" description="Helical" evidence="8">
    <location>
        <begin position="263"/>
        <end position="285"/>
    </location>
</feature>
<feature type="transmembrane region" description="Helical" evidence="8">
    <location>
        <begin position="148"/>
        <end position="171"/>
    </location>
</feature>
<feature type="transmembrane region" description="Helical" evidence="8">
    <location>
        <begin position="27"/>
        <end position="44"/>
    </location>
</feature>
<evidence type="ECO:0000256" key="1">
    <source>
        <dbReference type="ARBA" id="ARBA00004651"/>
    </source>
</evidence>
<comment type="subcellular location">
    <subcellularLocation>
        <location evidence="1">Cell membrane</location>
        <topology evidence="1">Multi-pass membrane protein</topology>
    </subcellularLocation>
</comment>
<feature type="transmembrane region" description="Helical" evidence="8">
    <location>
        <begin position="123"/>
        <end position="141"/>
    </location>
</feature>
<dbReference type="GO" id="GO:0005886">
    <property type="term" value="C:plasma membrane"/>
    <property type="evidence" value="ECO:0007669"/>
    <property type="project" value="UniProtKB-SubCell"/>
</dbReference>
<keyword evidence="5 8" id="KW-0812">Transmembrane</keyword>
<evidence type="ECO:0000259" key="9">
    <source>
        <dbReference type="PROSITE" id="PS50850"/>
    </source>
</evidence>
<dbReference type="CDD" id="cd17324">
    <property type="entry name" value="MFS_NepI_like"/>
    <property type="match status" value="1"/>
</dbReference>
<sequence length="410" mass="42042">MDPSRDGSHQDAEGTGRWAPGQAGYRRLLFGLFLAGVATFAQLYSPQGLLPLVAADLQVTSHEAALLVSAATAGLALSVIPWAFASDRWGRRRAIAVSMVSACVFAVAGGLATSFPLLLALRFAEGLAHGGVAALAVALIVEEVESFAVTLAAGTYIAGTTLGGLSGRLIAAPIGEAAGWHAGMLTVTGVGVLCVLGFLLVTPQARHFVRRPTPLSGVVSAAVENLRSPVLCAVYLQGALLMGGFVALYNYVGFAVTAEPLSWPLSVVALLFLAYLAGTWTSPWAGSLALRFGRYRVLAGASLVMAAGALLTIVQSPFTLIPGLLLFTGAFFAAHSVASSWAGLAARGGRAQSTSLYNLGYYGGSSLFGWLAGVVFEAAGWAATVLGIVGLVLCAIAVAALVLRRAAHAD</sequence>
<dbReference type="InterPro" id="IPR036259">
    <property type="entry name" value="MFS_trans_sf"/>
</dbReference>
<comment type="similarity">
    <text evidence="2">Belongs to the major facilitator superfamily.</text>
</comment>
<accession>A0A1R4JJE4</accession>
<name>A0A1R4JJE4_9MICC</name>
<evidence type="ECO:0000256" key="8">
    <source>
        <dbReference type="SAM" id="Phobius"/>
    </source>
</evidence>
<dbReference type="AlphaFoldDB" id="A0A1R4JJE4"/>
<gene>
    <name evidence="11" type="ORF">E4A49_07985</name>
    <name evidence="10" type="ORF">FM125_08805</name>
</gene>
<keyword evidence="7 8" id="KW-0472">Membrane</keyword>
<dbReference type="GO" id="GO:0022857">
    <property type="term" value="F:transmembrane transporter activity"/>
    <property type="evidence" value="ECO:0007669"/>
    <property type="project" value="InterPro"/>
</dbReference>
<dbReference type="Pfam" id="PF07690">
    <property type="entry name" value="MFS_1"/>
    <property type="match status" value="1"/>
</dbReference>
<evidence type="ECO:0000256" key="7">
    <source>
        <dbReference type="ARBA" id="ARBA00023136"/>
    </source>
</evidence>
<feature type="transmembrane region" description="Helical" evidence="8">
    <location>
        <begin position="177"/>
        <end position="201"/>
    </location>
</feature>
<keyword evidence="4" id="KW-1003">Cell membrane</keyword>
<dbReference type="EMBL" id="FUKP01000060">
    <property type="protein sequence ID" value="SJN31883.1"/>
    <property type="molecule type" value="Genomic_DNA"/>
</dbReference>
<dbReference type="InterPro" id="IPR011701">
    <property type="entry name" value="MFS"/>
</dbReference>
<dbReference type="OrthoDB" id="63984at2"/>
<feature type="transmembrane region" description="Helical" evidence="8">
    <location>
        <begin position="96"/>
        <end position="117"/>
    </location>
</feature>
<evidence type="ECO:0000313" key="10">
    <source>
        <dbReference type="EMBL" id="SJN31883.1"/>
    </source>
</evidence>
<evidence type="ECO:0000313" key="11">
    <source>
        <dbReference type="EMBL" id="TFH98592.1"/>
    </source>
</evidence>
<evidence type="ECO:0000256" key="6">
    <source>
        <dbReference type="ARBA" id="ARBA00022989"/>
    </source>
</evidence>
<protein>
    <submittedName>
        <fullName evidence="11">MFS transporter</fullName>
    </submittedName>
    <submittedName>
        <fullName evidence="10">Major facilitator family protein transporter</fullName>
    </submittedName>
</protein>
<feature type="transmembrane region" description="Helical" evidence="8">
    <location>
        <begin position="64"/>
        <end position="84"/>
    </location>
</feature>
<dbReference type="Gene3D" id="1.20.1250.20">
    <property type="entry name" value="MFS general substrate transporter like domains"/>
    <property type="match status" value="1"/>
</dbReference>
<dbReference type="SUPFAM" id="SSF103473">
    <property type="entry name" value="MFS general substrate transporter"/>
    <property type="match status" value="1"/>
</dbReference>
<reference evidence="10 12" key="1">
    <citation type="submission" date="2017-02" db="EMBL/GenBank/DDBJ databases">
        <authorList>
            <person name="Peterson S.W."/>
        </authorList>
    </citation>
    <scope>NUCLEOTIDE SEQUENCE [LARGE SCALE GENOMIC DNA]</scope>
    <source>
        <strain evidence="10 12">2B3F</strain>
    </source>
</reference>
<dbReference type="RefSeq" id="WP_082739787.1">
    <property type="nucleotide sequence ID" value="NZ_CP126965.1"/>
</dbReference>
<dbReference type="Proteomes" id="UP000196230">
    <property type="component" value="Unassembled WGS sequence"/>
</dbReference>
<dbReference type="InterPro" id="IPR020846">
    <property type="entry name" value="MFS_dom"/>
</dbReference>
<dbReference type="EMBL" id="SPKT01000015">
    <property type="protein sequence ID" value="TFH98592.1"/>
    <property type="molecule type" value="Genomic_DNA"/>
</dbReference>
<dbReference type="PANTHER" id="PTHR43271">
    <property type="entry name" value="BLL2771 PROTEIN"/>
    <property type="match status" value="1"/>
</dbReference>
<feature type="transmembrane region" description="Helical" evidence="8">
    <location>
        <begin position="381"/>
        <end position="403"/>
    </location>
</feature>
<dbReference type="Proteomes" id="UP000297477">
    <property type="component" value="Unassembled WGS sequence"/>
</dbReference>
<evidence type="ECO:0000256" key="5">
    <source>
        <dbReference type="ARBA" id="ARBA00022692"/>
    </source>
</evidence>
<feature type="transmembrane region" description="Helical" evidence="8">
    <location>
        <begin position="297"/>
        <end position="318"/>
    </location>
</feature>
<feature type="transmembrane region" description="Helical" evidence="8">
    <location>
        <begin position="230"/>
        <end position="251"/>
    </location>
</feature>
<proteinExistence type="inferred from homology"/>
<dbReference type="PROSITE" id="PS50850">
    <property type="entry name" value="MFS"/>
    <property type="match status" value="1"/>
</dbReference>
<keyword evidence="13" id="KW-1185">Reference proteome</keyword>